<dbReference type="EMBL" id="AAGK01000001">
    <property type="protein sequence ID" value="EAN34149.1"/>
    <property type="molecule type" value="Genomic_DNA"/>
</dbReference>
<keyword evidence="3" id="KW-1185">Reference proteome</keyword>
<evidence type="ECO:0000313" key="3">
    <source>
        <dbReference type="Proteomes" id="UP000001949"/>
    </source>
</evidence>
<comment type="caution">
    <text evidence="2">The sequence shown here is derived from an EMBL/GenBank/DDBJ whole genome shotgun (WGS) entry which is preliminary data.</text>
</comment>
<dbReference type="VEuPathDB" id="PiroplasmaDB:TpMuguga_01g00911"/>
<dbReference type="OMA" id="CICKYLT"/>
<feature type="signal peptide" evidence="1">
    <location>
        <begin position="1"/>
        <end position="16"/>
    </location>
</feature>
<dbReference type="AlphaFoldDB" id="Q4N7A9"/>
<keyword evidence="1" id="KW-0732">Signal</keyword>
<reference evidence="2 3" key="1">
    <citation type="journal article" date="2005" name="Science">
        <title>Genome sequence of Theileria parva, a bovine pathogen that transforms lymphocytes.</title>
        <authorList>
            <person name="Gardner M.J."/>
            <person name="Bishop R."/>
            <person name="Shah T."/>
            <person name="de Villiers E.P."/>
            <person name="Carlton J.M."/>
            <person name="Hall N."/>
            <person name="Ren Q."/>
            <person name="Paulsen I.T."/>
            <person name="Pain A."/>
            <person name="Berriman M."/>
            <person name="Wilson R.J.M."/>
            <person name="Sato S."/>
            <person name="Ralph S.A."/>
            <person name="Mann D.J."/>
            <person name="Xiong Z."/>
            <person name="Shallom S.J."/>
            <person name="Weidman J."/>
            <person name="Jiang L."/>
            <person name="Lynn J."/>
            <person name="Weaver B."/>
            <person name="Shoaibi A."/>
            <person name="Domingo A.R."/>
            <person name="Wasawo D."/>
            <person name="Crabtree J."/>
            <person name="Wortman J.R."/>
            <person name="Haas B."/>
            <person name="Angiuoli S.V."/>
            <person name="Creasy T.H."/>
            <person name="Lu C."/>
            <person name="Suh B."/>
            <person name="Silva J.C."/>
            <person name="Utterback T.R."/>
            <person name="Feldblyum T.V."/>
            <person name="Pertea M."/>
            <person name="Allen J."/>
            <person name="Nierman W.C."/>
            <person name="Taracha E.L.N."/>
            <person name="Salzberg S.L."/>
            <person name="White O.R."/>
            <person name="Fitzhugh H.A."/>
            <person name="Morzaria S."/>
            <person name="Venter J.C."/>
            <person name="Fraser C.M."/>
            <person name="Nene V."/>
        </authorList>
    </citation>
    <scope>NUCLEOTIDE SEQUENCE [LARGE SCALE GENOMIC DNA]</scope>
    <source>
        <strain evidence="2 3">Muguga</strain>
    </source>
</reference>
<dbReference type="KEGG" id="tpv:TP01_0911"/>
<dbReference type="InParanoid" id="Q4N7A9"/>
<organism evidence="2 3">
    <name type="scientific">Theileria parva</name>
    <name type="common">East coast fever infection agent</name>
    <dbReference type="NCBI Taxonomy" id="5875"/>
    <lineage>
        <taxon>Eukaryota</taxon>
        <taxon>Sar</taxon>
        <taxon>Alveolata</taxon>
        <taxon>Apicomplexa</taxon>
        <taxon>Aconoidasida</taxon>
        <taxon>Piroplasmida</taxon>
        <taxon>Theileriidae</taxon>
        <taxon>Theileria</taxon>
    </lineage>
</organism>
<accession>Q4N7A9</accession>
<dbReference type="RefSeq" id="XP_766432.1">
    <property type="nucleotide sequence ID" value="XM_761339.1"/>
</dbReference>
<evidence type="ECO:0000256" key="1">
    <source>
        <dbReference type="SAM" id="SignalP"/>
    </source>
</evidence>
<sequence>MFYFTLLLVVSSTVFAIDRDTKLEANPYAKVHIRNKAHLLERLSQIFNAATSEDIAGFSKDLLRRKFGKGELLDYSYRNLERSDFVGILPRCVCNYLTCNLPICAALCFNNDIKSEKLFDCLSCFGECIPMFLRCITGDQH</sequence>
<dbReference type="GeneID" id="3502744"/>
<name>Q4N7A9_THEPA</name>
<feature type="chain" id="PRO_5004241302" evidence="1">
    <location>
        <begin position="17"/>
        <end position="141"/>
    </location>
</feature>
<dbReference type="Proteomes" id="UP000001949">
    <property type="component" value="Unassembled WGS sequence"/>
</dbReference>
<dbReference type="eggNOG" id="ENOG502TN62">
    <property type="taxonomic scope" value="Eukaryota"/>
</dbReference>
<proteinExistence type="predicted"/>
<protein>
    <submittedName>
        <fullName evidence="2">Uncharacterized protein</fullName>
    </submittedName>
</protein>
<evidence type="ECO:0000313" key="2">
    <source>
        <dbReference type="EMBL" id="EAN34149.1"/>
    </source>
</evidence>
<gene>
    <name evidence="2" type="ordered locus">TP01_0911</name>
</gene>